<evidence type="ECO:0000256" key="4">
    <source>
        <dbReference type="ARBA" id="ARBA00013043"/>
    </source>
</evidence>
<gene>
    <name evidence="9" type="ORF">METZ01_LOCUS307426</name>
</gene>
<keyword evidence="5" id="KW-0289">Folate biosynthesis</keyword>
<dbReference type="SMART" id="SM00905">
    <property type="entry name" value="FolB"/>
    <property type="match status" value="1"/>
</dbReference>
<dbReference type="EMBL" id="UINC01097124">
    <property type="protein sequence ID" value="SVC54572.1"/>
    <property type="molecule type" value="Genomic_DNA"/>
</dbReference>
<evidence type="ECO:0000256" key="6">
    <source>
        <dbReference type="ARBA" id="ARBA00023239"/>
    </source>
</evidence>
<reference evidence="9" key="1">
    <citation type="submission" date="2018-05" db="EMBL/GenBank/DDBJ databases">
        <authorList>
            <person name="Lanie J.A."/>
            <person name="Ng W.-L."/>
            <person name="Kazmierczak K.M."/>
            <person name="Andrzejewski T.M."/>
            <person name="Davidsen T.M."/>
            <person name="Wayne K.J."/>
            <person name="Tettelin H."/>
            <person name="Glass J.I."/>
            <person name="Rusch D."/>
            <person name="Podicherti R."/>
            <person name="Tsui H.-C.T."/>
            <person name="Winkler M.E."/>
        </authorList>
    </citation>
    <scope>NUCLEOTIDE SEQUENCE</scope>
</reference>
<accession>A0A382N468</accession>
<evidence type="ECO:0000256" key="5">
    <source>
        <dbReference type="ARBA" id="ARBA00022909"/>
    </source>
</evidence>
<dbReference type="GO" id="GO:0004150">
    <property type="term" value="F:dihydroneopterin aldolase activity"/>
    <property type="evidence" value="ECO:0007669"/>
    <property type="project" value="UniProtKB-EC"/>
</dbReference>
<dbReference type="PANTHER" id="PTHR42844:SF1">
    <property type="entry name" value="DIHYDRONEOPTERIN ALDOLASE 1-RELATED"/>
    <property type="match status" value="1"/>
</dbReference>
<dbReference type="NCBIfam" id="TIGR00526">
    <property type="entry name" value="folB_dom"/>
    <property type="match status" value="1"/>
</dbReference>
<dbReference type="SUPFAM" id="SSF55620">
    <property type="entry name" value="Tetrahydrobiopterin biosynthesis enzymes-like"/>
    <property type="match status" value="1"/>
</dbReference>
<dbReference type="GO" id="GO:0046656">
    <property type="term" value="P:folic acid biosynthetic process"/>
    <property type="evidence" value="ECO:0007669"/>
    <property type="project" value="UniProtKB-KW"/>
</dbReference>
<evidence type="ECO:0000256" key="7">
    <source>
        <dbReference type="ARBA" id="ARBA00032903"/>
    </source>
</evidence>
<dbReference type="GO" id="GO:0005737">
    <property type="term" value="C:cytoplasm"/>
    <property type="evidence" value="ECO:0007669"/>
    <property type="project" value="TreeGrafter"/>
</dbReference>
<sequence length="122" mass="14200">MDVIRLEKMQFYGYHGVSELEKELGGKFEVDLEMFFPLKKAGKSDRIEDTLDYEAAYKLVQSCVEQKKYFLLEALAETIIETCMKTFPVHRIVVRVRKPNAPVKGVLEHVEVECDRIRSEND</sequence>
<keyword evidence="6" id="KW-0456">Lyase</keyword>
<dbReference type="Pfam" id="PF02152">
    <property type="entry name" value="FolB"/>
    <property type="match status" value="1"/>
</dbReference>
<name>A0A382N468_9ZZZZ</name>
<dbReference type="Gene3D" id="3.30.1130.10">
    <property type="match status" value="1"/>
</dbReference>
<evidence type="ECO:0000256" key="1">
    <source>
        <dbReference type="ARBA" id="ARBA00001353"/>
    </source>
</evidence>
<dbReference type="AlphaFoldDB" id="A0A382N468"/>
<comment type="catalytic activity">
    <reaction evidence="1">
        <text>7,8-dihydroneopterin = 6-hydroxymethyl-7,8-dihydropterin + glycolaldehyde</text>
        <dbReference type="Rhea" id="RHEA:10540"/>
        <dbReference type="ChEBI" id="CHEBI:17001"/>
        <dbReference type="ChEBI" id="CHEBI:17071"/>
        <dbReference type="ChEBI" id="CHEBI:44841"/>
        <dbReference type="EC" id="4.1.2.25"/>
    </reaction>
</comment>
<evidence type="ECO:0000256" key="2">
    <source>
        <dbReference type="ARBA" id="ARBA00005013"/>
    </source>
</evidence>
<dbReference type="NCBIfam" id="TIGR00525">
    <property type="entry name" value="folB"/>
    <property type="match status" value="1"/>
</dbReference>
<dbReference type="EC" id="4.1.2.25" evidence="4"/>
<comment type="pathway">
    <text evidence="2">Cofactor biosynthesis; tetrahydrofolate biosynthesis; 2-amino-4-hydroxy-6-hydroxymethyl-7,8-dihydropteridine diphosphate from 7,8-dihydroneopterin triphosphate: step 3/4.</text>
</comment>
<dbReference type="InterPro" id="IPR006156">
    <property type="entry name" value="Dihydroneopterin_aldolase"/>
</dbReference>
<evidence type="ECO:0000313" key="9">
    <source>
        <dbReference type="EMBL" id="SVC54572.1"/>
    </source>
</evidence>
<dbReference type="InterPro" id="IPR006157">
    <property type="entry name" value="FolB_dom"/>
</dbReference>
<dbReference type="PANTHER" id="PTHR42844">
    <property type="entry name" value="DIHYDRONEOPTERIN ALDOLASE 1-RELATED"/>
    <property type="match status" value="1"/>
</dbReference>
<comment type="similarity">
    <text evidence="3">Belongs to the DHNA family.</text>
</comment>
<evidence type="ECO:0000259" key="8">
    <source>
        <dbReference type="SMART" id="SM00905"/>
    </source>
</evidence>
<proteinExistence type="inferred from homology"/>
<feature type="domain" description="Dihydroneopterin aldolase/epimerase" evidence="8">
    <location>
        <begin position="4"/>
        <end position="116"/>
    </location>
</feature>
<dbReference type="InterPro" id="IPR043133">
    <property type="entry name" value="GTP-CH-I_C/QueF"/>
</dbReference>
<dbReference type="CDD" id="cd00534">
    <property type="entry name" value="DHNA_DHNTPE"/>
    <property type="match status" value="1"/>
</dbReference>
<organism evidence="9">
    <name type="scientific">marine metagenome</name>
    <dbReference type="NCBI Taxonomy" id="408172"/>
    <lineage>
        <taxon>unclassified sequences</taxon>
        <taxon>metagenomes</taxon>
        <taxon>ecological metagenomes</taxon>
    </lineage>
</organism>
<evidence type="ECO:0000256" key="3">
    <source>
        <dbReference type="ARBA" id="ARBA00005708"/>
    </source>
</evidence>
<protein>
    <recommendedName>
        <fullName evidence="4">dihydroneopterin aldolase</fullName>
        <ecNumber evidence="4">4.1.2.25</ecNumber>
    </recommendedName>
    <alternativeName>
        <fullName evidence="7">7,8-dihydroneopterin aldolase</fullName>
    </alternativeName>
</protein>